<gene>
    <name evidence="2" type="ORF">POCTA_138.1.T1110172</name>
</gene>
<evidence type="ECO:0008006" key="4">
    <source>
        <dbReference type="Google" id="ProtNLM"/>
    </source>
</evidence>
<evidence type="ECO:0000256" key="1">
    <source>
        <dbReference type="SAM" id="Coils"/>
    </source>
</evidence>
<evidence type="ECO:0000313" key="2">
    <source>
        <dbReference type="EMBL" id="CAD8196425.1"/>
    </source>
</evidence>
<reference evidence="2" key="1">
    <citation type="submission" date="2021-01" db="EMBL/GenBank/DDBJ databases">
        <authorList>
            <consortium name="Genoscope - CEA"/>
            <person name="William W."/>
        </authorList>
    </citation>
    <scope>NUCLEOTIDE SEQUENCE</scope>
</reference>
<dbReference type="EMBL" id="CAJJDP010000111">
    <property type="protein sequence ID" value="CAD8196425.1"/>
    <property type="molecule type" value="Genomic_DNA"/>
</dbReference>
<proteinExistence type="predicted"/>
<name>A0A8S1X6D6_PAROT</name>
<dbReference type="OrthoDB" id="10359549at2759"/>
<comment type="caution">
    <text evidence="2">The sequence shown here is derived from an EMBL/GenBank/DDBJ whole genome shotgun (WGS) entry which is preliminary data.</text>
</comment>
<dbReference type="AlphaFoldDB" id="A0A8S1X6D6"/>
<feature type="coiled-coil region" evidence="1">
    <location>
        <begin position="7"/>
        <end position="38"/>
    </location>
</feature>
<accession>A0A8S1X6D6</accession>
<dbReference type="Proteomes" id="UP000683925">
    <property type="component" value="Unassembled WGS sequence"/>
</dbReference>
<dbReference type="OMA" id="CEYIIWQ"/>
<evidence type="ECO:0000313" key="3">
    <source>
        <dbReference type="Proteomes" id="UP000683925"/>
    </source>
</evidence>
<keyword evidence="1" id="KW-0175">Coiled coil</keyword>
<protein>
    <recommendedName>
        <fullName evidence="4">WD40-repeat-containing domain</fullName>
    </recommendedName>
</protein>
<keyword evidence="3" id="KW-1185">Reference proteome</keyword>
<organism evidence="2 3">
    <name type="scientific">Paramecium octaurelia</name>
    <dbReference type="NCBI Taxonomy" id="43137"/>
    <lineage>
        <taxon>Eukaryota</taxon>
        <taxon>Sar</taxon>
        <taxon>Alveolata</taxon>
        <taxon>Ciliophora</taxon>
        <taxon>Intramacronucleata</taxon>
        <taxon>Oligohymenophorea</taxon>
        <taxon>Peniculida</taxon>
        <taxon>Parameciidae</taxon>
        <taxon>Paramecium</taxon>
    </lineage>
</organism>
<sequence>MNYNATVQVINETQQKKKEKLENLLNTNFGQIEQLQREVCIFKSKIIQQCDKVISSTNEWIKIYNPLQNIFSELNQINQLYIDKVIDQIQNLDFKEVLIKNCENLNLKLININLEFDKQFLQLQQQQVQGSYLTQIRNVEKQLNLYPSSGIVKMVPIHTLKLSKNFSMPSAFNTDGNLLITSDYLNNIIVWYFDNGKQDQITTIEVGITPRSILLNRQGNHLIIGLNGGGIYMWKQINEEEWRGSQLYMKHEFWIKQYDIKQSRRSIIYWRFKNHYYFSFNFNDSENLLISCSVCEYIIWQKQQSKWEYLCNEKIKRQFQAKFLKDNCFCLLPINQQINSLLINEIYKGCFKQTEAKTIKLIQDNDREENMNSPMLYNKLKTILVVKSKGFIYIIRQTKVNSFEVVGKIVCLKRVLSDDGKFLIFFDMPTSSVITYELLYE</sequence>